<feature type="transmembrane region" description="Helical" evidence="1">
    <location>
        <begin position="20"/>
        <end position="43"/>
    </location>
</feature>
<reference evidence="2" key="2">
    <citation type="submission" date="2022-12" db="EMBL/GenBank/DDBJ databases">
        <authorList>
            <person name="Dechsakulwatana C."/>
            <person name="Rungsihiranrut A."/>
            <person name="Muangchinda C."/>
            <person name="Ningthoujam R."/>
            <person name="Klankeo P."/>
            <person name="Pinyakong O."/>
        </authorList>
    </citation>
    <scope>NUCLEOTIDE SEQUENCE</scope>
    <source>
        <strain evidence="2">TL01-2</strain>
    </source>
</reference>
<comment type="caution">
    <text evidence="2">The sequence shown here is derived from an EMBL/GenBank/DDBJ whole genome shotgun (WGS) entry which is preliminary data.</text>
</comment>
<feature type="transmembrane region" description="Helical" evidence="1">
    <location>
        <begin position="117"/>
        <end position="141"/>
    </location>
</feature>
<feature type="transmembrane region" description="Helical" evidence="1">
    <location>
        <begin position="90"/>
        <end position="111"/>
    </location>
</feature>
<dbReference type="RefSeq" id="WP_316911272.1">
    <property type="nucleotide sequence ID" value="NZ_JAPTGD010000002.1"/>
</dbReference>
<keyword evidence="1" id="KW-1133">Transmembrane helix</keyword>
<protein>
    <recommendedName>
        <fullName evidence="4">ABC transporter permease</fullName>
    </recommendedName>
</protein>
<keyword evidence="1" id="KW-0812">Transmembrane</keyword>
<dbReference type="EMBL" id="JAPTGD010000002">
    <property type="protein sequence ID" value="MDU9694056.1"/>
    <property type="molecule type" value="Genomic_DNA"/>
</dbReference>
<keyword evidence="1" id="KW-0472">Membrane</keyword>
<feature type="transmembrane region" description="Helical" evidence="1">
    <location>
        <begin position="148"/>
        <end position="165"/>
    </location>
</feature>
<proteinExistence type="predicted"/>
<organism evidence="2 3">
    <name type="scientific">Priestia aryabhattai</name>
    <name type="common">Bacillus aryabhattai</name>
    <dbReference type="NCBI Taxonomy" id="412384"/>
    <lineage>
        <taxon>Bacteria</taxon>
        <taxon>Bacillati</taxon>
        <taxon>Bacillota</taxon>
        <taxon>Bacilli</taxon>
        <taxon>Bacillales</taxon>
        <taxon>Bacillaceae</taxon>
        <taxon>Priestia</taxon>
    </lineage>
</organism>
<feature type="transmembrane region" description="Helical" evidence="1">
    <location>
        <begin position="185"/>
        <end position="211"/>
    </location>
</feature>
<accession>A0AAX6NE93</accession>
<evidence type="ECO:0000313" key="3">
    <source>
        <dbReference type="Proteomes" id="UP001269400"/>
    </source>
</evidence>
<reference evidence="2" key="1">
    <citation type="journal article" date="2022" name="J Environ Chem Eng">
        <title>Biodegradation of petroleum oil using a constructed nonpathogenic and heavy metal-tolerant bacterial consortium isolated from marine sponges.</title>
        <authorList>
            <person name="Dechsakulwatana C."/>
            <person name="Rungsihiranrut A."/>
            <person name="Muangchinda C."/>
            <person name="Ningthoujam R."/>
            <person name="Klankeo P."/>
            <person name="Pinyakong O."/>
        </authorList>
    </citation>
    <scope>NUCLEOTIDE SEQUENCE</scope>
    <source>
        <strain evidence="2">TL01-2</strain>
    </source>
</reference>
<evidence type="ECO:0008006" key="4">
    <source>
        <dbReference type="Google" id="ProtNLM"/>
    </source>
</evidence>
<evidence type="ECO:0000256" key="1">
    <source>
        <dbReference type="SAM" id="Phobius"/>
    </source>
</evidence>
<dbReference type="Proteomes" id="UP001269400">
    <property type="component" value="Unassembled WGS sequence"/>
</dbReference>
<dbReference type="AlphaFoldDB" id="A0AAX6NE93"/>
<sequence length="216" mass="25339">MNSFKKLNLSFEIKSMEANFYIPFLAIFIGILYTCFSPNVDIIQYTSRILEFIVCPVAAWWSMELFLDYYEDKKAETLFSYPLSTLYHGIMRVTTFFIMYLAAFLILLLIITLKYPYVSFFNLVVLYVPQAILYCYLGFFLMVLSRNIAVPMLILLAYVAMKYWTMGDRLFPLYNVMSFSVDMQLYPRIILLAIKNIALAFVLATMGHFILSRRKI</sequence>
<name>A0AAX6NE93_PRIAR</name>
<evidence type="ECO:0000313" key="2">
    <source>
        <dbReference type="EMBL" id="MDU9694056.1"/>
    </source>
</evidence>
<gene>
    <name evidence="2" type="ORF">O0Q50_23010</name>
</gene>